<organism evidence="3 4">
    <name type="scientific">Candidatus Nitrosopumilus koreensis AR1</name>
    <dbReference type="NCBI Taxonomy" id="1229908"/>
    <lineage>
        <taxon>Archaea</taxon>
        <taxon>Nitrososphaerota</taxon>
        <taxon>Nitrososphaeria</taxon>
        <taxon>Nitrosopumilales</taxon>
        <taxon>Nitrosopumilaceae</taxon>
        <taxon>Nitrosopumilus</taxon>
    </lineage>
</organism>
<dbReference type="InterPro" id="IPR036921">
    <property type="entry name" value="PurM-like_N_sf"/>
</dbReference>
<dbReference type="InterPro" id="IPR016188">
    <property type="entry name" value="PurM-like_N"/>
</dbReference>
<comment type="catalytic activity">
    <reaction evidence="1">
        <text>thiamine phosphate + ATP = thiamine diphosphate + ADP</text>
        <dbReference type="Rhea" id="RHEA:15913"/>
        <dbReference type="ChEBI" id="CHEBI:30616"/>
        <dbReference type="ChEBI" id="CHEBI:37575"/>
        <dbReference type="ChEBI" id="CHEBI:58937"/>
        <dbReference type="ChEBI" id="CHEBI:456216"/>
        <dbReference type="EC" id="2.7.4.16"/>
    </reaction>
</comment>
<feature type="binding site" evidence="1">
    <location>
        <position position="208"/>
    </location>
    <ligand>
        <name>ATP</name>
        <dbReference type="ChEBI" id="CHEBI:30616"/>
    </ligand>
</feature>
<dbReference type="PATRIC" id="fig|1229908.8.peg.1720"/>
<evidence type="ECO:0000313" key="3">
    <source>
        <dbReference type="EMBL" id="AFS81447.1"/>
    </source>
</evidence>
<proteinExistence type="inferred from homology"/>
<keyword evidence="1" id="KW-0479">Metal-binding</keyword>
<dbReference type="InterPro" id="IPR036676">
    <property type="entry name" value="PurM-like_C_sf"/>
</dbReference>
<dbReference type="Pfam" id="PF00586">
    <property type="entry name" value="AIRS"/>
    <property type="match status" value="1"/>
</dbReference>
<dbReference type="SUPFAM" id="SSF55326">
    <property type="entry name" value="PurM N-terminal domain-like"/>
    <property type="match status" value="1"/>
</dbReference>
<feature type="binding site" evidence="1">
    <location>
        <position position="70"/>
    </location>
    <ligand>
        <name>Mg(2+)</name>
        <dbReference type="ChEBI" id="CHEBI:18420"/>
        <label>3</label>
    </ligand>
</feature>
<dbReference type="Gene3D" id="3.30.1330.10">
    <property type="entry name" value="PurM-like, N-terminal domain"/>
    <property type="match status" value="1"/>
</dbReference>
<feature type="binding site" evidence="1">
    <location>
        <position position="206"/>
    </location>
    <ligand>
        <name>Mg(2+)</name>
        <dbReference type="ChEBI" id="CHEBI:18420"/>
        <label>3</label>
    </ligand>
</feature>
<dbReference type="STRING" id="1229908.NKOR_07930"/>
<dbReference type="Gene3D" id="3.90.650.10">
    <property type="entry name" value="PurM-like C-terminal domain"/>
    <property type="match status" value="1"/>
</dbReference>
<dbReference type="GeneID" id="13724427"/>
<keyword evidence="1 3" id="KW-0418">Kinase</keyword>
<dbReference type="PIRSF" id="PIRSF005303">
    <property type="entry name" value="Thiam_monoph_kin"/>
    <property type="match status" value="1"/>
</dbReference>
<dbReference type="Proteomes" id="UP000006101">
    <property type="component" value="Chromosome"/>
</dbReference>
<feature type="binding site" evidence="1">
    <location>
        <position position="41"/>
    </location>
    <ligand>
        <name>Mg(2+)</name>
        <dbReference type="ChEBI" id="CHEBI:18420"/>
        <label>1</label>
    </ligand>
</feature>
<dbReference type="GO" id="GO:0009030">
    <property type="term" value="F:thiamine-phosphate kinase activity"/>
    <property type="evidence" value="ECO:0007669"/>
    <property type="project" value="UniProtKB-UniRule"/>
</dbReference>
<feature type="binding site" evidence="1">
    <location>
        <position position="141"/>
    </location>
    <ligand>
        <name>ATP</name>
        <dbReference type="ChEBI" id="CHEBI:30616"/>
    </ligand>
</feature>
<reference evidence="3 4" key="1">
    <citation type="journal article" date="2012" name="J. Bacteriol.">
        <title>Draft Genome Sequence of an Ammonia-Oxidizing Archaeon, "Candidatus Nitrosopumilus koreensis" AR1, from Marine Sediment.</title>
        <authorList>
            <person name="Park S.J."/>
            <person name="Kim J.G."/>
            <person name="Jung M.Y."/>
            <person name="Kim S.J."/>
            <person name="Cha I.T."/>
            <person name="Kwon K."/>
            <person name="Lee J.H."/>
            <person name="Rhee S.K."/>
        </authorList>
    </citation>
    <scope>NUCLEOTIDE SEQUENCE [LARGE SCALE GENOMIC DNA]</scope>
    <source>
        <strain evidence="3 4">AR1</strain>
    </source>
</reference>
<dbReference type="EMBL" id="CP003842">
    <property type="protein sequence ID" value="AFS81447.1"/>
    <property type="molecule type" value="Genomic_DNA"/>
</dbReference>
<keyword evidence="1" id="KW-0808">Transferase</keyword>
<dbReference type="RefSeq" id="WP_014963826.1">
    <property type="nucleotide sequence ID" value="NC_018655.1"/>
</dbReference>
<feature type="binding site" evidence="1">
    <location>
        <position position="70"/>
    </location>
    <ligand>
        <name>Mg(2+)</name>
        <dbReference type="ChEBI" id="CHEBI:18420"/>
        <label>2</label>
    </ligand>
</feature>
<name>K0B8L6_9ARCH</name>
<dbReference type="AlphaFoldDB" id="K0B8L6"/>
<dbReference type="CDD" id="cd02194">
    <property type="entry name" value="ThiL"/>
    <property type="match status" value="1"/>
</dbReference>
<feature type="binding site" evidence="1">
    <location>
        <position position="42"/>
    </location>
    <ligand>
        <name>Mg(2+)</name>
        <dbReference type="ChEBI" id="CHEBI:18420"/>
        <label>2</label>
    </ligand>
</feature>
<comment type="miscellaneous">
    <text evidence="1">Reaction mechanism of ThiL seems to utilize a direct, inline transfer of the gamma-phosphate of ATP to TMP rather than a phosphorylated enzyme intermediate.</text>
</comment>
<gene>
    <name evidence="1" type="primary">thiL</name>
    <name evidence="3" type="ORF">NKOR_07930</name>
</gene>
<feature type="binding site" evidence="1">
    <location>
        <position position="26"/>
    </location>
    <ligand>
        <name>Mg(2+)</name>
        <dbReference type="ChEBI" id="CHEBI:18420"/>
        <label>3</label>
    </ligand>
</feature>
<feature type="binding site" evidence="1">
    <location>
        <position position="312"/>
    </location>
    <ligand>
        <name>substrate</name>
    </ligand>
</feature>
<keyword evidence="4" id="KW-1185">Reference proteome</keyword>
<feature type="binding site" evidence="1">
    <location>
        <position position="257"/>
    </location>
    <ligand>
        <name>substrate</name>
    </ligand>
</feature>
<comment type="function">
    <text evidence="1">Catalyzes the ATP-dependent phosphorylation of thiamine-monophosphate (TMP) to form thiamine-pyrophosphate (TPP), the active form of vitamin B1.</text>
</comment>
<dbReference type="GO" id="GO:0009228">
    <property type="term" value="P:thiamine biosynthetic process"/>
    <property type="evidence" value="ECO:0007669"/>
    <property type="project" value="UniProtKB-KW"/>
</dbReference>
<dbReference type="EC" id="2.7.4.16" evidence="1"/>
<dbReference type="PANTHER" id="PTHR30270">
    <property type="entry name" value="THIAMINE-MONOPHOSPHATE KINASE"/>
    <property type="match status" value="1"/>
</dbReference>
<dbReference type="HOGENOM" id="CLU_046964_2_1_2"/>
<dbReference type="NCBIfam" id="TIGR01379">
    <property type="entry name" value="thiL"/>
    <property type="match status" value="1"/>
</dbReference>
<evidence type="ECO:0000313" key="4">
    <source>
        <dbReference type="Proteomes" id="UP000006101"/>
    </source>
</evidence>
<feature type="binding site" evidence="1">
    <location>
        <position position="42"/>
    </location>
    <ligand>
        <name>Mg(2+)</name>
        <dbReference type="ChEBI" id="CHEBI:18420"/>
        <label>1</label>
    </ligand>
</feature>
<feature type="binding site" evidence="1">
    <location>
        <position position="49"/>
    </location>
    <ligand>
        <name>substrate</name>
    </ligand>
</feature>
<evidence type="ECO:0000256" key="1">
    <source>
        <dbReference type="HAMAP-Rule" id="MF_02128"/>
    </source>
</evidence>
<dbReference type="KEGG" id="nkr:NKOR_07930"/>
<accession>K0B8L6</accession>
<dbReference type="UniPathway" id="UPA00060">
    <property type="reaction ID" value="UER00142"/>
</dbReference>
<dbReference type="GO" id="GO:0005524">
    <property type="term" value="F:ATP binding"/>
    <property type="evidence" value="ECO:0007669"/>
    <property type="project" value="UniProtKB-UniRule"/>
</dbReference>
<feature type="domain" description="PurM-like N-terminal" evidence="2">
    <location>
        <begin position="26"/>
        <end position="129"/>
    </location>
</feature>
<feature type="binding site" evidence="1">
    <location>
        <position position="118"/>
    </location>
    <ligand>
        <name>Mg(2+)</name>
        <dbReference type="ChEBI" id="CHEBI:18420"/>
        <label>1</label>
    </ligand>
</feature>
<comment type="similarity">
    <text evidence="1">Belongs to the thiamine-monophosphate kinase family.</text>
</comment>
<comment type="pathway">
    <text evidence="1">Cofactor biosynthesis; thiamine diphosphate biosynthesis; thiamine diphosphate from thiamine phosphate: step 1/1.</text>
</comment>
<dbReference type="InterPro" id="IPR006283">
    <property type="entry name" value="ThiL-like"/>
</dbReference>
<protein>
    <recommendedName>
        <fullName evidence="1">Thiamine-monophosphate kinase</fullName>
        <shortName evidence="1">TMP kinase</shortName>
        <shortName evidence="1">Thiamine-phosphate kinase</shortName>
        <ecNumber evidence="1">2.7.4.16</ecNumber>
    </recommendedName>
</protein>
<feature type="binding site" evidence="1">
    <location>
        <begin position="117"/>
        <end position="118"/>
    </location>
    <ligand>
        <name>ATP</name>
        <dbReference type="ChEBI" id="CHEBI:30616"/>
    </ligand>
</feature>
<dbReference type="HAMAP" id="MF_02128">
    <property type="entry name" value="TMP_kinase"/>
    <property type="match status" value="1"/>
</dbReference>
<sequence length="316" mass="35601">MTKLDESSIIKVFQRRLGNKNFVSEDVEVFSFGKTKIIAKTDTLVESTDIPPKMKLEDAARKSIVACVSDFAAKGIKPQYGIISVNFPSNISHTKIEDAAKGFRKACKEFKISILGGDTNAGREIVFNVCLFRISNDIVLRRGAKNKDLIFATGPFGYTAAGLSILLHKKKGKREFVKKAVKSVLRPKPRVDFGVRNKKYFSSSMDSSDGLSTTLNEMSKQSKKRFVITNSPHKKDLEDFARSQKLNQDKLVFHGGEEYEFLFTINSKYKKTILKNAKLLKTPIIEIGYVTTGKGVVLQRNNKEIPLKDHGWKHFR</sequence>
<dbReference type="SUPFAM" id="SSF56042">
    <property type="entry name" value="PurM C-terminal domain-like"/>
    <property type="match status" value="1"/>
</dbReference>
<keyword evidence="1" id="KW-0460">Magnesium</keyword>
<dbReference type="GO" id="GO:0009229">
    <property type="term" value="P:thiamine diphosphate biosynthetic process"/>
    <property type="evidence" value="ECO:0007669"/>
    <property type="project" value="UniProtKB-UniRule"/>
</dbReference>
<keyword evidence="1" id="KW-0067">ATP-binding</keyword>
<comment type="caution">
    <text evidence="1">Lacks conserved residue(s) required for the propagation of feature annotation.</text>
</comment>
<keyword evidence="1" id="KW-0784">Thiamine biosynthesis</keyword>
<feature type="binding site" evidence="1">
    <location>
        <position position="70"/>
    </location>
    <ligand>
        <name>Mg(2+)</name>
        <dbReference type="ChEBI" id="CHEBI:18420"/>
        <label>4</label>
    </ligand>
</feature>
<evidence type="ECO:0000259" key="2">
    <source>
        <dbReference type="Pfam" id="PF00586"/>
    </source>
</evidence>
<dbReference type="PANTHER" id="PTHR30270:SF0">
    <property type="entry name" value="THIAMINE-MONOPHOSPHATE KINASE"/>
    <property type="match status" value="1"/>
</dbReference>
<keyword evidence="1" id="KW-0547">Nucleotide-binding</keyword>
<feature type="binding site" evidence="1">
    <location>
        <position position="209"/>
    </location>
    <ligand>
        <name>Mg(2+)</name>
        <dbReference type="ChEBI" id="CHEBI:18420"/>
        <label>5</label>
    </ligand>
</feature>
<dbReference type="GO" id="GO:0000287">
    <property type="term" value="F:magnesium ion binding"/>
    <property type="evidence" value="ECO:0007669"/>
    <property type="project" value="UniProtKB-UniRule"/>
</dbReference>
<feature type="binding site" evidence="1">
    <location>
        <position position="26"/>
    </location>
    <ligand>
        <name>Mg(2+)</name>
        <dbReference type="ChEBI" id="CHEBI:18420"/>
        <label>4</label>
    </ligand>
</feature>